<evidence type="ECO:0000313" key="2">
    <source>
        <dbReference type="Proteomes" id="UP001162992"/>
    </source>
</evidence>
<sequence>MAARCMKLPALPRSIFVCAIISMLATQWSYQYAEAKHCDKLDGSISRDEDGHDRLPCERDGRRLAGGGVSSGPGFGNGAGGNSGVNNSKGSGGILGNVGSGNGGVGGNNSGAAKGGGSGSSRGSNAGNSGGSGGGLGNAGSGNGGLGNGGSAAGNNFGNGTALGGGAGVGLGVGSLRVGYYDLSCPSAEAIVRAAFTGNILSDPTAPAALLRLVFHDCQVGGCDASILLDSGGSDTSELLSEKNFGIRRLDFIDQIKATVEFACPGVVSCSDIIVLAAREAIAISGGPRIIVQTGRRDSLFASNLVADVSLPRASVNIDTFLDIFQTKGMTVPESVAILGAHTIGIGHCVNVVDRLYPSTDVTLGTFFSGQLKFQCPTNLPQGMNNNTVINNDLTNLIFDNQYFRDVMSGRGLFFIDAQLGLDPRTSPSVAAFAANQQLFFDIFGIAFKKLTASNVLTGNYGQIRQNCHYTV</sequence>
<reference evidence="2" key="1">
    <citation type="journal article" date="2024" name="Proc. Natl. Acad. Sci. U.S.A.">
        <title>Extraordinary preservation of gene collinearity over three hundred million years revealed in homosporous lycophytes.</title>
        <authorList>
            <person name="Li C."/>
            <person name="Wickell D."/>
            <person name="Kuo L.Y."/>
            <person name="Chen X."/>
            <person name="Nie B."/>
            <person name="Liao X."/>
            <person name="Peng D."/>
            <person name="Ji J."/>
            <person name="Jenkins J."/>
            <person name="Williams M."/>
            <person name="Shu S."/>
            <person name="Plott C."/>
            <person name="Barry K."/>
            <person name="Rajasekar S."/>
            <person name="Grimwood J."/>
            <person name="Han X."/>
            <person name="Sun S."/>
            <person name="Hou Z."/>
            <person name="He W."/>
            <person name="Dai G."/>
            <person name="Sun C."/>
            <person name="Schmutz J."/>
            <person name="Leebens-Mack J.H."/>
            <person name="Li F.W."/>
            <person name="Wang L."/>
        </authorList>
    </citation>
    <scope>NUCLEOTIDE SEQUENCE [LARGE SCALE GENOMIC DNA]</scope>
    <source>
        <strain evidence="2">cv. PW_Plant_1</strain>
    </source>
</reference>
<accession>A0ACC2BXX9</accession>
<protein>
    <submittedName>
        <fullName evidence="1">Uncharacterized protein</fullName>
    </submittedName>
</protein>
<proteinExistence type="predicted"/>
<evidence type="ECO:0000313" key="1">
    <source>
        <dbReference type="EMBL" id="KAJ7534628.1"/>
    </source>
</evidence>
<organism evidence="1 2">
    <name type="scientific">Diphasiastrum complanatum</name>
    <name type="common">Issler's clubmoss</name>
    <name type="synonym">Lycopodium complanatum</name>
    <dbReference type="NCBI Taxonomy" id="34168"/>
    <lineage>
        <taxon>Eukaryota</taxon>
        <taxon>Viridiplantae</taxon>
        <taxon>Streptophyta</taxon>
        <taxon>Embryophyta</taxon>
        <taxon>Tracheophyta</taxon>
        <taxon>Lycopodiopsida</taxon>
        <taxon>Lycopodiales</taxon>
        <taxon>Lycopodiaceae</taxon>
        <taxon>Lycopodioideae</taxon>
        <taxon>Diphasiastrum</taxon>
    </lineage>
</organism>
<keyword evidence="2" id="KW-1185">Reference proteome</keyword>
<comment type="caution">
    <text evidence="1">The sequence shown here is derived from an EMBL/GenBank/DDBJ whole genome shotgun (WGS) entry which is preliminary data.</text>
</comment>
<gene>
    <name evidence="1" type="ORF">O6H91_13G103500</name>
</gene>
<dbReference type="Proteomes" id="UP001162992">
    <property type="component" value="Chromosome 13"/>
</dbReference>
<dbReference type="EMBL" id="CM055104">
    <property type="protein sequence ID" value="KAJ7534628.1"/>
    <property type="molecule type" value="Genomic_DNA"/>
</dbReference>
<name>A0ACC2BXX9_DIPCM</name>